<accession>A0A067T8H9</accession>
<dbReference type="CDD" id="cd09917">
    <property type="entry name" value="F-box_SF"/>
    <property type="match status" value="1"/>
</dbReference>
<evidence type="ECO:0008006" key="3">
    <source>
        <dbReference type="Google" id="ProtNLM"/>
    </source>
</evidence>
<dbReference type="HOGENOM" id="CLU_007279_0_0_1"/>
<protein>
    <recommendedName>
        <fullName evidence="3">F-box domain-containing protein</fullName>
    </recommendedName>
</protein>
<evidence type="ECO:0000313" key="2">
    <source>
        <dbReference type="Proteomes" id="UP000027222"/>
    </source>
</evidence>
<dbReference type="AlphaFoldDB" id="A0A067T8H9"/>
<gene>
    <name evidence="1" type="ORF">GALMADRAFT_466644</name>
</gene>
<organism evidence="1 2">
    <name type="scientific">Galerina marginata (strain CBS 339.88)</name>
    <dbReference type="NCBI Taxonomy" id="685588"/>
    <lineage>
        <taxon>Eukaryota</taxon>
        <taxon>Fungi</taxon>
        <taxon>Dikarya</taxon>
        <taxon>Basidiomycota</taxon>
        <taxon>Agaricomycotina</taxon>
        <taxon>Agaricomycetes</taxon>
        <taxon>Agaricomycetidae</taxon>
        <taxon>Agaricales</taxon>
        <taxon>Agaricineae</taxon>
        <taxon>Strophariaceae</taxon>
        <taxon>Galerina</taxon>
    </lineage>
</organism>
<evidence type="ECO:0000313" key="1">
    <source>
        <dbReference type="EMBL" id="KDR76224.1"/>
    </source>
</evidence>
<name>A0A067T8H9_GALM3</name>
<dbReference type="Proteomes" id="UP000027222">
    <property type="component" value="Unassembled WGS sequence"/>
</dbReference>
<dbReference type="OrthoDB" id="3149552at2759"/>
<proteinExistence type="predicted"/>
<reference evidence="2" key="1">
    <citation type="journal article" date="2014" name="Proc. Natl. Acad. Sci. U.S.A.">
        <title>Extensive sampling of basidiomycete genomes demonstrates inadequacy of the white-rot/brown-rot paradigm for wood decay fungi.</title>
        <authorList>
            <person name="Riley R."/>
            <person name="Salamov A.A."/>
            <person name="Brown D.W."/>
            <person name="Nagy L.G."/>
            <person name="Floudas D."/>
            <person name="Held B.W."/>
            <person name="Levasseur A."/>
            <person name="Lombard V."/>
            <person name="Morin E."/>
            <person name="Otillar R."/>
            <person name="Lindquist E.A."/>
            <person name="Sun H."/>
            <person name="LaButti K.M."/>
            <person name="Schmutz J."/>
            <person name="Jabbour D."/>
            <person name="Luo H."/>
            <person name="Baker S.E."/>
            <person name="Pisabarro A.G."/>
            <person name="Walton J.D."/>
            <person name="Blanchette R.A."/>
            <person name="Henrissat B."/>
            <person name="Martin F."/>
            <person name="Cullen D."/>
            <person name="Hibbett D.S."/>
            <person name="Grigoriev I.V."/>
        </authorList>
    </citation>
    <scope>NUCLEOTIDE SEQUENCE [LARGE SCALE GENOMIC DNA]</scope>
    <source>
        <strain evidence="2">CBS 339.88</strain>
    </source>
</reference>
<keyword evidence="2" id="KW-1185">Reference proteome</keyword>
<sequence>MDPPISLLSIPEDLLIQGILSRLYHSSRVQCLRTCRNLHTVISSSPLLIYLKELEIAGMIDNPACTLQSISINERLEMLRERELRWISLNWKWRREIDMPRFTAAGTYTYSGGVYLLGRRINPQEGVVGMYSMNVPQKFDEAIDWKELDLGQRHLPSAMAIEEHDLVACVIYTPGVTPSQFLVKIQLVQHTTLQPHPLASSNALDVCSFGEWDGSPTSHTSICGDYLAISVALLNSSRPWSQLVVWNWKTGRILCQSRTPGASKTGLTFLKEDLIINIDLDSRSIDVYQIPFFSAEHNYDPRHIPRMRCVQRLKLPMVERNYEYAAAVCSSLPGPAVSFPSENIRTTRPFIDDPLSAILSIYFRVRDARMARGTGPFLTFFVITQRRVFLEFILKRLASVPEGQQLNEADIPEVAWGEWGPRNTRMFSFEGGDGRVASISGTKCVIFQDKKVEILDFGPKKVAVQMGRMEDSRAVTSDVPAAEIELRPGVRIDIVGHDVPAMYPRTKGIFREDVITCLPYIRSTFGHTGIIGLPQDGVWEGGWDSDILMDDQRIIGTKEWKSDGVSRTDKLDILYFG</sequence>
<dbReference type="EMBL" id="KL142379">
    <property type="protein sequence ID" value="KDR76224.1"/>
    <property type="molecule type" value="Genomic_DNA"/>
</dbReference>